<comment type="similarity">
    <text evidence="1 8">Belongs to the cytochrome P450 family.</text>
</comment>
<keyword evidence="11" id="KW-1185">Reference proteome</keyword>
<keyword evidence="6 8" id="KW-0503">Monooxygenase</keyword>
<dbReference type="Proteomes" id="UP000014500">
    <property type="component" value="Unassembled WGS sequence"/>
</dbReference>
<organism evidence="10 11">
    <name type="scientific">Strigamia maritima</name>
    <name type="common">European centipede</name>
    <name type="synonym">Geophilus maritimus</name>
    <dbReference type="NCBI Taxonomy" id="126957"/>
    <lineage>
        <taxon>Eukaryota</taxon>
        <taxon>Metazoa</taxon>
        <taxon>Ecdysozoa</taxon>
        <taxon>Arthropoda</taxon>
        <taxon>Myriapoda</taxon>
        <taxon>Chilopoda</taxon>
        <taxon>Pleurostigmophora</taxon>
        <taxon>Geophilomorpha</taxon>
        <taxon>Linotaeniidae</taxon>
        <taxon>Strigamia</taxon>
    </lineage>
</organism>
<dbReference type="GO" id="GO:0016705">
    <property type="term" value="F:oxidoreductase activity, acting on paired donors, with incorporation or reduction of molecular oxygen"/>
    <property type="evidence" value="ECO:0007669"/>
    <property type="project" value="InterPro"/>
</dbReference>
<dbReference type="GO" id="GO:0008395">
    <property type="term" value="F:steroid hydroxylase activity"/>
    <property type="evidence" value="ECO:0007669"/>
    <property type="project" value="TreeGrafter"/>
</dbReference>
<dbReference type="Gene3D" id="1.10.630.10">
    <property type="entry name" value="Cytochrome P450"/>
    <property type="match status" value="1"/>
</dbReference>
<evidence type="ECO:0000256" key="5">
    <source>
        <dbReference type="ARBA" id="ARBA00023004"/>
    </source>
</evidence>
<protein>
    <recommendedName>
        <fullName evidence="12">Cytochrome P450</fullName>
    </recommendedName>
</protein>
<dbReference type="EnsemblMetazoa" id="SMAR012834-RA">
    <property type="protein sequence ID" value="SMAR012834-PA"/>
    <property type="gene ID" value="SMAR012834"/>
</dbReference>
<dbReference type="InterPro" id="IPR017972">
    <property type="entry name" value="Cyt_P450_CS"/>
</dbReference>
<proteinExistence type="inferred from homology"/>
<dbReference type="PANTHER" id="PTHR24302">
    <property type="entry name" value="CYTOCHROME P450 FAMILY 3"/>
    <property type="match status" value="1"/>
</dbReference>
<keyword evidence="5 8" id="KW-0408">Iron</keyword>
<name>T1JG65_STRMM</name>
<feature type="compositionally biased region" description="Basic and acidic residues" evidence="9">
    <location>
        <begin position="12"/>
        <end position="32"/>
    </location>
</feature>
<keyword evidence="3 8" id="KW-0479">Metal-binding</keyword>
<keyword evidence="4 8" id="KW-0560">Oxidoreductase</keyword>
<feature type="region of interest" description="Disordered" evidence="9">
    <location>
        <begin position="339"/>
        <end position="367"/>
    </location>
</feature>
<feature type="region of interest" description="Disordered" evidence="9">
    <location>
        <begin position="1"/>
        <end position="43"/>
    </location>
</feature>
<dbReference type="InterPro" id="IPR036396">
    <property type="entry name" value="Cyt_P450_sf"/>
</dbReference>
<keyword evidence="2 8" id="KW-0349">Heme</keyword>
<evidence type="ECO:0000256" key="9">
    <source>
        <dbReference type="SAM" id="MobiDB-lite"/>
    </source>
</evidence>
<dbReference type="AlphaFoldDB" id="T1JG65"/>
<evidence type="ECO:0000256" key="2">
    <source>
        <dbReference type="ARBA" id="ARBA00022617"/>
    </source>
</evidence>
<evidence type="ECO:0000256" key="1">
    <source>
        <dbReference type="ARBA" id="ARBA00010617"/>
    </source>
</evidence>
<evidence type="ECO:0000256" key="4">
    <source>
        <dbReference type="ARBA" id="ARBA00023002"/>
    </source>
</evidence>
<dbReference type="SUPFAM" id="SSF48264">
    <property type="entry name" value="Cytochrome P450"/>
    <property type="match status" value="1"/>
</dbReference>
<evidence type="ECO:0000313" key="11">
    <source>
        <dbReference type="Proteomes" id="UP000014500"/>
    </source>
</evidence>
<comment type="function">
    <text evidence="7">Cytochromes P450 are a group of heme-thiolate monooxygenases. They oxidize a variety of structurally unrelated compounds, including steroids, fatty acids, and xenobiotics.</text>
</comment>
<evidence type="ECO:0000313" key="10">
    <source>
        <dbReference type="EnsemblMetazoa" id="SMAR012834-PA"/>
    </source>
</evidence>
<dbReference type="InterPro" id="IPR001128">
    <property type="entry name" value="Cyt_P450"/>
</dbReference>
<reference evidence="10" key="2">
    <citation type="submission" date="2015-02" db="UniProtKB">
        <authorList>
            <consortium name="EnsemblMetazoa"/>
        </authorList>
    </citation>
    <scope>IDENTIFICATION</scope>
</reference>
<dbReference type="GO" id="GO:0005506">
    <property type="term" value="F:iron ion binding"/>
    <property type="evidence" value="ECO:0007669"/>
    <property type="project" value="InterPro"/>
</dbReference>
<dbReference type="PROSITE" id="PS00086">
    <property type="entry name" value="CYTOCHROME_P450"/>
    <property type="match status" value="1"/>
</dbReference>
<evidence type="ECO:0000256" key="8">
    <source>
        <dbReference type="RuleBase" id="RU000461"/>
    </source>
</evidence>
<dbReference type="Pfam" id="PF00067">
    <property type="entry name" value="p450"/>
    <property type="match status" value="1"/>
</dbReference>
<evidence type="ECO:0008006" key="12">
    <source>
        <dbReference type="Google" id="ProtNLM"/>
    </source>
</evidence>
<dbReference type="EMBL" id="AFFK01023833">
    <property type="status" value="NOT_ANNOTATED_CDS"/>
    <property type="molecule type" value="Genomic_DNA"/>
</dbReference>
<evidence type="ECO:0000256" key="6">
    <source>
        <dbReference type="ARBA" id="ARBA00023033"/>
    </source>
</evidence>
<dbReference type="PANTHER" id="PTHR24302:SF15">
    <property type="entry name" value="FATTY-ACID PEROXYGENASE"/>
    <property type="match status" value="1"/>
</dbReference>
<feature type="compositionally biased region" description="Polar residues" evidence="9">
    <location>
        <begin position="33"/>
        <end position="43"/>
    </location>
</feature>
<evidence type="ECO:0000256" key="7">
    <source>
        <dbReference type="ARBA" id="ARBA00043906"/>
    </source>
</evidence>
<accession>T1JG65</accession>
<dbReference type="InterPro" id="IPR050705">
    <property type="entry name" value="Cytochrome_P450_3A"/>
</dbReference>
<sequence length="367" mass="42845">MECSITLSKKWSKTETKATEEKAEQKKEDIDNQRSISTTTAEKQNSWEKLSPNTYTIVPYCTIEYRKYDNFIFLDLICSEDDFFQDEWYKYKKMNTGKRNPFTYLPFGAGPRNCIAKRFALMEAKLVVMLYNYRFQTRKENKYPIKLYKGTGLLQPMSLKLVLQKRVDETVELIHLFPMEFDNTTTYSLSNVQKCAKLVKWYVECGSKISVGMTLFAYRLPHEMFLRIYKSMNGGRIAKILIANKEIIKAGDSIFILENCPHTVDTNDKCAECGLDDITRVNAITFNNRRLSVGKRFIHHLSSKLYRSNRLVRRVLLNNVIKELEVGIDEIKLDLEYLSPDSSQRHPPSPIHEKPHEPDENEPPLYL</sequence>
<evidence type="ECO:0000256" key="3">
    <source>
        <dbReference type="ARBA" id="ARBA00022723"/>
    </source>
</evidence>
<reference evidence="11" key="1">
    <citation type="submission" date="2011-05" db="EMBL/GenBank/DDBJ databases">
        <authorList>
            <person name="Richards S.R."/>
            <person name="Qu J."/>
            <person name="Jiang H."/>
            <person name="Jhangiani S.N."/>
            <person name="Agravi P."/>
            <person name="Goodspeed R."/>
            <person name="Gross S."/>
            <person name="Mandapat C."/>
            <person name="Jackson L."/>
            <person name="Mathew T."/>
            <person name="Pu L."/>
            <person name="Thornton R."/>
            <person name="Saada N."/>
            <person name="Wilczek-Boney K.B."/>
            <person name="Lee S."/>
            <person name="Kovar C."/>
            <person name="Wu Y."/>
            <person name="Scherer S.E."/>
            <person name="Worley K.C."/>
            <person name="Muzny D.M."/>
            <person name="Gibbs R."/>
        </authorList>
    </citation>
    <scope>NUCLEOTIDE SEQUENCE</scope>
    <source>
        <strain evidence="11">Brora</strain>
    </source>
</reference>
<dbReference type="GO" id="GO:0020037">
    <property type="term" value="F:heme binding"/>
    <property type="evidence" value="ECO:0007669"/>
    <property type="project" value="InterPro"/>
</dbReference>
<dbReference type="STRING" id="126957.T1JG65"/>
<dbReference type="HOGENOM" id="CLU_755064_0_0_1"/>
<dbReference type="eggNOG" id="KOG0158">
    <property type="taxonomic scope" value="Eukaryota"/>
</dbReference>